<evidence type="ECO:0000313" key="2">
    <source>
        <dbReference type="Proteomes" id="UP000194873"/>
    </source>
</evidence>
<gene>
    <name evidence="1" type="ORF">BXP70_20110</name>
</gene>
<evidence type="ECO:0008006" key="3">
    <source>
        <dbReference type="Google" id="ProtNLM"/>
    </source>
</evidence>
<dbReference type="SUPFAM" id="SSF49464">
    <property type="entry name" value="Carboxypeptidase regulatory domain-like"/>
    <property type="match status" value="1"/>
</dbReference>
<dbReference type="Pfam" id="PF13715">
    <property type="entry name" value="CarbopepD_reg_2"/>
    <property type="match status" value="1"/>
</dbReference>
<dbReference type="Proteomes" id="UP000194873">
    <property type="component" value="Unassembled WGS sequence"/>
</dbReference>
<reference evidence="1 2" key="1">
    <citation type="submission" date="2017-01" db="EMBL/GenBank/DDBJ databases">
        <title>A new Hymenobacter.</title>
        <authorList>
            <person name="Liang Y."/>
            <person name="Feng F."/>
        </authorList>
    </citation>
    <scope>NUCLEOTIDE SEQUENCE [LARGE SCALE GENOMIC DNA]</scope>
    <source>
        <strain evidence="1">MIMBbqt21</strain>
    </source>
</reference>
<dbReference type="Gene3D" id="2.60.40.1120">
    <property type="entry name" value="Carboxypeptidase-like, regulatory domain"/>
    <property type="match status" value="1"/>
</dbReference>
<keyword evidence="2" id="KW-1185">Reference proteome</keyword>
<organism evidence="1 2">
    <name type="scientific">Hymenobacter crusticola</name>
    <dbReference type="NCBI Taxonomy" id="1770526"/>
    <lineage>
        <taxon>Bacteria</taxon>
        <taxon>Pseudomonadati</taxon>
        <taxon>Bacteroidota</taxon>
        <taxon>Cytophagia</taxon>
        <taxon>Cytophagales</taxon>
        <taxon>Hymenobacteraceae</taxon>
        <taxon>Hymenobacter</taxon>
    </lineage>
</organism>
<evidence type="ECO:0000313" key="1">
    <source>
        <dbReference type="EMBL" id="OUJ71931.1"/>
    </source>
</evidence>
<dbReference type="AlphaFoldDB" id="A0A243W9M0"/>
<accession>A0A243W9M0</accession>
<comment type="caution">
    <text evidence="1">The sequence shown here is derived from an EMBL/GenBank/DDBJ whole genome shotgun (WGS) entry which is preliminary data.</text>
</comment>
<proteinExistence type="predicted"/>
<dbReference type="InterPro" id="IPR008969">
    <property type="entry name" value="CarboxyPept-like_regulatory"/>
</dbReference>
<sequence>MGAPLGFGIVLVRAPASCLGLGAARPQAKLLALLYYLGNGYFYVSSICGKPPPTLEKHLIIFHQNLFALHISLVRMKTGLFLQAGKRLVASFLFLVLLLGLGHTARAQYQVRGVTLDKETNQPLPFVSIAVKGTTLGTASNENGEFSLSLPSLPRTLIVSEISHVRDTVRVTSADKPLQIALASASITLPEVKVASYAFQLADRAYEQMRKNYEQSFYGKAFYRQVTRIDNEPTEIQEMVWNVKSNNARIQGTSIAQGRYAAKQALMSFKDFSFYTKAYGLYDPGVDSTTSLSLLGPNTVKNYYLEIVGILERGEGGIAEISFETRPEVKNYYAKGTIWVDVDTYKVERFRITTPNYSGKSNNPAFKFKDKELQIDMSFQNTADAASPLDHIKTTLNFVIERPGKVRTKMNVSAFTFFYDTSRNPTNIEYDRASLDTKDLDEIRSVKYDPEFWANNAVVKRTPVEDEVIKSFEEKGAFGTMLPPKPTKAPTRKLQ</sequence>
<protein>
    <recommendedName>
        <fullName evidence="3">Carboxypeptidase-like regulatory domain-containing protein</fullName>
    </recommendedName>
</protein>
<name>A0A243W9M0_9BACT</name>
<dbReference type="OrthoDB" id="1489599at2"/>
<dbReference type="EMBL" id="MTSE01000013">
    <property type="protein sequence ID" value="OUJ71931.1"/>
    <property type="molecule type" value="Genomic_DNA"/>
</dbReference>